<dbReference type="RefSeq" id="WP_159442933.1">
    <property type="nucleotide sequence ID" value="NZ_FUWM01000016.1"/>
</dbReference>
<evidence type="ECO:0008006" key="3">
    <source>
        <dbReference type="Google" id="ProtNLM"/>
    </source>
</evidence>
<dbReference type="Proteomes" id="UP000190625">
    <property type="component" value="Unassembled WGS sequence"/>
</dbReference>
<evidence type="ECO:0000313" key="1">
    <source>
        <dbReference type="EMBL" id="SJZ83215.1"/>
    </source>
</evidence>
<gene>
    <name evidence="1" type="ORF">SAMN02745118_01942</name>
</gene>
<reference evidence="2" key="1">
    <citation type="submission" date="2017-02" db="EMBL/GenBank/DDBJ databases">
        <authorList>
            <person name="Varghese N."/>
            <person name="Submissions S."/>
        </authorList>
    </citation>
    <scope>NUCLEOTIDE SEQUENCE [LARGE SCALE GENOMIC DNA]</scope>
    <source>
        <strain evidence="2">ATCC BAA-73</strain>
    </source>
</reference>
<dbReference type="EMBL" id="FUWM01000016">
    <property type="protein sequence ID" value="SJZ83215.1"/>
    <property type="molecule type" value="Genomic_DNA"/>
</dbReference>
<dbReference type="OrthoDB" id="3180992at2"/>
<sequence>MKENVITGTKAARIIGVPRGTIIKWKNKDKLIPVSGSSIDGFGIAKMM</sequence>
<organism evidence="1 2">
    <name type="scientific">Selenihalanaerobacter shriftii</name>
    <dbReference type="NCBI Taxonomy" id="142842"/>
    <lineage>
        <taxon>Bacteria</taxon>
        <taxon>Bacillati</taxon>
        <taxon>Bacillota</taxon>
        <taxon>Clostridia</taxon>
        <taxon>Halanaerobiales</taxon>
        <taxon>Halobacteroidaceae</taxon>
        <taxon>Selenihalanaerobacter</taxon>
    </lineage>
</organism>
<protein>
    <recommendedName>
        <fullName evidence="3">Helix-turn-helix domain-containing protein</fullName>
    </recommendedName>
</protein>
<evidence type="ECO:0000313" key="2">
    <source>
        <dbReference type="Proteomes" id="UP000190625"/>
    </source>
</evidence>
<dbReference type="AlphaFoldDB" id="A0A1T4NVK4"/>
<proteinExistence type="predicted"/>
<name>A0A1T4NVK4_9FIRM</name>
<keyword evidence="2" id="KW-1185">Reference proteome</keyword>
<accession>A0A1T4NVK4</accession>